<gene>
    <name evidence="1" type="ORF">NOSIN_01170</name>
</gene>
<proteinExistence type="predicted"/>
<evidence type="ECO:0000313" key="2">
    <source>
        <dbReference type="Proteomes" id="UP000189004"/>
    </source>
</evidence>
<dbReference type="OrthoDB" id="9795921at2"/>
<dbReference type="EMBL" id="MCOK01000001">
    <property type="protein sequence ID" value="OOC52608.1"/>
    <property type="molecule type" value="Genomic_DNA"/>
</dbReference>
<dbReference type="Proteomes" id="UP000189004">
    <property type="component" value="Unassembled WGS sequence"/>
</dbReference>
<reference evidence="2" key="1">
    <citation type="submission" date="2016-08" db="EMBL/GenBank/DDBJ databases">
        <authorList>
            <person name="Tokovenko B."/>
            <person name="Kalinowski J."/>
        </authorList>
    </citation>
    <scope>NUCLEOTIDE SEQUENCE [LARGE SCALE GENOMIC DNA]</scope>
    <source>
        <strain evidence="2">UTMC102</strain>
    </source>
</reference>
<sequence>MATFESVWRSIEAHSGQVFHTKTGVPFSYAVQSGQVHLANTNRVIPRNDFAKAHALMPLSGPGQIRDLVQGSAYVFGILTDQRIGA</sequence>
<name>A0A1V3BW23_9ACTN</name>
<comment type="caution">
    <text evidence="1">The sequence shown here is derived from an EMBL/GenBank/DDBJ whole genome shotgun (WGS) entry which is preliminary data.</text>
</comment>
<dbReference type="AlphaFoldDB" id="A0A1V3BW23"/>
<accession>A0A1V3BW23</accession>
<keyword evidence="2" id="KW-1185">Reference proteome</keyword>
<organism evidence="1 2">
    <name type="scientific">Nocardiopsis sinuspersici</name>
    <dbReference type="NCBI Taxonomy" id="501010"/>
    <lineage>
        <taxon>Bacteria</taxon>
        <taxon>Bacillati</taxon>
        <taxon>Actinomycetota</taxon>
        <taxon>Actinomycetes</taxon>
        <taxon>Streptosporangiales</taxon>
        <taxon>Nocardiopsidaceae</taxon>
        <taxon>Nocardiopsis</taxon>
    </lineage>
</organism>
<evidence type="ECO:0000313" key="1">
    <source>
        <dbReference type="EMBL" id="OOC52608.1"/>
    </source>
</evidence>
<protein>
    <submittedName>
        <fullName evidence="1">Uncharacterized protein</fullName>
    </submittedName>
</protein>
<dbReference type="RefSeq" id="WP_077688952.1">
    <property type="nucleotide sequence ID" value="NZ_MCOK01000001.1"/>
</dbReference>